<evidence type="ECO:0000256" key="3">
    <source>
        <dbReference type="ARBA" id="ARBA00023027"/>
    </source>
</evidence>
<dbReference type="CDD" id="cd05299">
    <property type="entry name" value="CtBP_dh"/>
    <property type="match status" value="1"/>
</dbReference>
<dbReference type="PANTHER" id="PTHR42789">
    <property type="entry name" value="D-ISOMER SPECIFIC 2-HYDROXYACID DEHYDROGENASE FAMILY PROTEIN (AFU_ORTHOLOGUE AFUA_6G10090)"/>
    <property type="match status" value="1"/>
</dbReference>
<dbReference type="EMBL" id="JAGGKC010000046">
    <property type="protein sequence ID" value="MBP1920879.1"/>
    <property type="molecule type" value="Genomic_DNA"/>
</dbReference>
<dbReference type="InterPro" id="IPR006140">
    <property type="entry name" value="D-isomer_DH_NAD-bd"/>
</dbReference>
<feature type="domain" description="D-isomer specific 2-hydroxyacid dehydrogenase catalytic" evidence="5">
    <location>
        <begin position="13"/>
        <end position="313"/>
    </location>
</feature>
<evidence type="ECO:0000256" key="4">
    <source>
        <dbReference type="RuleBase" id="RU003719"/>
    </source>
</evidence>
<dbReference type="InterPro" id="IPR036291">
    <property type="entry name" value="NAD(P)-bd_dom_sf"/>
</dbReference>
<dbReference type="InterPro" id="IPR043322">
    <property type="entry name" value="CtBP"/>
</dbReference>
<protein>
    <submittedName>
        <fullName evidence="7">D-3-phosphoglycerate dehydrogenase</fullName>
        <ecNumber evidence="7">1.1.1.95</ecNumber>
    </submittedName>
</protein>
<dbReference type="InterPro" id="IPR029753">
    <property type="entry name" value="D-isomer_DH_CS"/>
</dbReference>
<evidence type="ECO:0000259" key="6">
    <source>
        <dbReference type="Pfam" id="PF02826"/>
    </source>
</evidence>
<dbReference type="SUPFAM" id="SSF51735">
    <property type="entry name" value="NAD(P)-binding Rossmann-fold domains"/>
    <property type="match status" value="1"/>
</dbReference>
<dbReference type="InterPro" id="IPR050857">
    <property type="entry name" value="D-2-hydroxyacid_DH"/>
</dbReference>
<organism evidence="7 8">
    <name type="scientific">Youngiibacter multivorans</name>
    <dbReference type="NCBI Taxonomy" id="937251"/>
    <lineage>
        <taxon>Bacteria</taxon>
        <taxon>Bacillati</taxon>
        <taxon>Bacillota</taxon>
        <taxon>Clostridia</taxon>
        <taxon>Eubacteriales</taxon>
        <taxon>Clostridiaceae</taxon>
        <taxon>Youngiibacter</taxon>
    </lineage>
</organism>
<dbReference type="Gene3D" id="3.40.50.720">
    <property type="entry name" value="NAD(P)-binding Rossmann-like Domain"/>
    <property type="match status" value="2"/>
</dbReference>
<evidence type="ECO:0000259" key="5">
    <source>
        <dbReference type="Pfam" id="PF00389"/>
    </source>
</evidence>
<name>A0ABS4G8M2_9CLOT</name>
<comment type="caution">
    <text evidence="7">The sequence shown here is derived from an EMBL/GenBank/DDBJ whole genome shotgun (WGS) entry which is preliminary data.</text>
</comment>
<dbReference type="RefSeq" id="WP_209461033.1">
    <property type="nucleotide sequence ID" value="NZ_JAGGKC010000046.1"/>
</dbReference>
<dbReference type="PROSITE" id="PS00670">
    <property type="entry name" value="D_2_HYDROXYACID_DH_2"/>
    <property type="match status" value="1"/>
</dbReference>
<dbReference type="PANTHER" id="PTHR42789:SF1">
    <property type="entry name" value="D-ISOMER SPECIFIC 2-HYDROXYACID DEHYDROGENASE FAMILY PROTEIN (AFU_ORTHOLOGUE AFUA_6G10090)"/>
    <property type="match status" value="1"/>
</dbReference>
<accession>A0ABS4G8M2</accession>
<dbReference type="Proteomes" id="UP001519271">
    <property type="component" value="Unassembled WGS sequence"/>
</dbReference>
<evidence type="ECO:0000256" key="1">
    <source>
        <dbReference type="ARBA" id="ARBA00005854"/>
    </source>
</evidence>
<keyword evidence="8" id="KW-1185">Reference proteome</keyword>
<dbReference type="PROSITE" id="PS00671">
    <property type="entry name" value="D_2_HYDROXYACID_DH_3"/>
    <property type="match status" value="1"/>
</dbReference>
<feature type="domain" description="D-isomer specific 2-hydroxyacid dehydrogenase NAD-binding" evidence="6">
    <location>
        <begin position="115"/>
        <end position="291"/>
    </location>
</feature>
<reference evidence="7 8" key="1">
    <citation type="submission" date="2021-03" db="EMBL/GenBank/DDBJ databases">
        <title>Genomic Encyclopedia of Type Strains, Phase IV (KMG-IV): sequencing the most valuable type-strain genomes for metagenomic binning, comparative biology and taxonomic classification.</title>
        <authorList>
            <person name="Goeker M."/>
        </authorList>
    </citation>
    <scope>NUCLEOTIDE SEQUENCE [LARGE SCALE GENOMIC DNA]</scope>
    <source>
        <strain evidence="7 8">DSM 6139</strain>
    </source>
</reference>
<dbReference type="EC" id="1.1.1.95" evidence="7"/>
<evidence type="ECO:0000313" key="8">
    <source>
        <dbReference type="Proteomes" id="UP001519271"/>
    </source>
</evidence>
<evidence type="ECO:0000313" key="7">
    <source>
        <dbReference type="EMBL" id="MBP1920879.1"/>
    </source>
</evidence>
<proteinExistence type="inferred from homology"/>
<comment type="similarity">
    <text evidence="1 4">Belongs to the D-isomer specific 2-hydroxyacid dehydrogenase family.</text>
</comment>
<gene>
    <name evidence="7" type="ORF">J2Z34_003399</name>
</gene>
<dbReference type="GO" id="GO:0004617">
    <property type="term" value="F:phosphoglycerate dehydrogenase activity"/>
    <property type="evidence" value="ECO:0007669"/>
    <property type="project" value="UniProtKB-EC"/>
</dbReference>
<dbReference type="InterPro" id="IPR006139">
    <property type="entry name" value="D-isomer_2_OHA_DH_cat_dom"/>
</dbReference>
<keyword evidence="3" id="KW-0520">NAD</keyword>
<dbReference type="Pfam" id="PF00389">
    <property type="entry name" value="2-Hacid_dh"/>
    <property type="match status" value="1"/>
</dbReference>
<dbReference type="Pfam" id="PF02826">
    <property type="entry name" value="2-Hacid_dh_C"/>
    <property type="match status" value="1"/>
</dbReference>
<keyword evidence="2 4" id="KW-0560">Oxidoreductase</keyword>
<sequence>MWNAVIVDSDYGSVSKENQNYLKAEYEKRNISLRIEHFNTPEEIIEGCQDADAILGTGNPPITRKVLESLPKLKVIQRFGIGVNSIDLEAAKETGVLALYMPGFCVDELAIHASALILNLLRNISYYDRGIRQGEWRKAQGVVPRNPKDLTLGLYGFGGSAKPLYNIFRQGFGTKVIAADPYVKSEMKAEYDVDFVSFDELLEKSDIISIHAPLTPETKHIFNKEAFKKMKKNSMIINISRGELIDQKALVEALNEGEIQFAGLDVFEQEPLPVESPLVGNDQTVLTCHSAFYGDNAQNNQLTLALELVDSVLNHKMVVRKYIANSGVTSKIENFEIV</sequence>
<evidence type="ECO:0000256" key="2">
    <source>
        <dbReference type="ARBA" id="ARBA00023002"/>
    </source>
</evidence>
<dbReference type="SUPFAM" id="SSF52283">
    <property type="entry name" value="Formate/glycerate dehydrogenase catalytic domain-like"/>
    <property type="match status" value="1"/>
</dbReference>